<evidence type="ECO:0000256" key="3">
    <source>
        <dbReference type="ARBA" id="ARBA00023125"/>
    </source>
</evidence>
<dbReference type="InterPro" id="IPR038722">
    <property type="entry name" value="Ner_HTH_dom"/>
</dbReference>
<dbReference type="Gene3D" id="1.10.260.40">
    <property type="entry name" value="lambda repressor-like DNA-binding domains"/>
    <property type="match status" value="1"/>
</dbReference>
<evidence type="ECO:0000259" key="5">
    <source>
        <dbReference type="Pfam" id="PF13693"/>
    </source>
</evidence>
<sequence>MRSKIDMHRADIIALLRKRNTTMAALSRQAGMSSATLANVLIRPWPKAEFLIAEALGIHPAEIWPSRYYDTEGKLIERHKRIRKK</sequence>
<dbReference type="SUPFAM" id="SSF47413">
    <property type="entry name" value="lambda repressor-like DNA-binding domains"/>
    <property type="match status" value="1"/>
</dbReference>
<organism evidence="6 7">
    <name type="scientific">Winslowiella toletana</name>
    <dbReference type="NCBI Taxonomy" id="92490"/>
    <lineage>
        <taxon>Bacteria</taxon>
        <taxon>Pseudomonadati</taxon>
        <taxon>Pseudomonadota</taxon>
        <taxon>Gammaproteobacteria</taxon>
        <taxon>Enterobacterales</taxon>
        <taxon>Erwiniaceae</taxon>
        <taxon>Winslowiella</taxon>
    </lineage>
</organism>
<keyword evidence="3" id="KW-0238">DNA-binding</keyword>
<dbReference type="Proteomes" id="UP001195624">
    <property type="component" value="Unassembled WGS sequence"/>
</dbReference>
<keyword evidence="4" id="KW-0804">Transcription</keyword>
<accession>A0ABS4PDL0</accession>
<evidence type="ECO:0000313" key="7">
    <source>
        <dbReference type="Proteomes" id="UP001195624"/>
    </source>
</evidence>
<keyword evidence="7" id="KW-1185">Reference proteome</keyword>
<protein>
    <submittedName>
        <fullName evidence="6">Ner family transcriptional regulator</fullName>
    </submittedName>
</protein>
<reference evidence="7" key="1">
    <citation type="submission" date="2023-07" db="EMBL/GenBank/DDBJ databases">
        <title>Genome mining of underrepresented organisms for secondary metabolites.</title>
        <authorList>
            <person name="D'Agostino P.M."/>
        </authorList>
    </citation>
    <scope>NUCLEOTIDE SEQUENCE [LARGE SCALE GENOMIC DNA]</scope>
    <source>
        <strain evidence="7">WS4403</strain>
    </source>
</reference>
<dbReference type="Pfam" id="PF13693">
    <property type="entry name" value="HTH_35"/>
    <property type="match status" value="1"/>
</dbReference>
<keyword evidence="2" id="KW-0805">Transcription regulation</keyword>
<comment type="similarity">
    <text evidence="1">Belongs to the ner transcriptional regulatory family.</text>
</comment>
<proteinExistence type="inferred from homology"/>
<evidence type="ECO:0000256" key="1">
    <source>
        <dbReference type="ARBA" id="ARBA00006157"/>
    </source>
</evidence>
<gene>
    <name evidence="6" type="ORF">J2125_003889</name>
</gene>
<dbReference type="RefSeq" id="WP_017802543.1">
    <property type="nucleotide sequence ID" value="NZ_JAGGMQ010000001.1"/>
</dbReference>
<evidence type="ECO:0000256" key="4">
    <source>
        <dbReference type="ARBA" id="ARBA00023163"/>
    </source>
</evidence>
<name>A0ABS4PDL0_9GAMM</name>
<evidence type="ECO:0000256" key="2">
    <source>
        <dbReference type="ARBA" id="ARBA00023015"/>
    </source>
</evidence>
<dbReference type="InterPro" id="IPR010982">
    <property type="entry name" value="Lambda_DNA-bd_dom_sf"/>
</dbReference>
<feature type="domain" description="Ner winged helix-turn-helix DNA-binding" evidence="5">
    <location>
        <begin position="6"/>
        <end position="79"/>
    </location>
</feature>
<dbReference type="EMBL" id="JAGGMQ010000001">
    <property type="protein sequence ID" value="MBP2170697.1"/>
    <property type="molecule type" value="Genomic_DNA"/>
</dbReference>
<comment type="caution">
    <text evidence="6">The sequence shown here is derived from an EMBL/GenBank/DDBJ whole genome shotgun (WGS) entry which is preliminary data.</text>
</comment>
<evidence type="ECO:0000313" key="6">
    <source>
        <dbReference type="EMBL" id="MBP2170697.1"/>
    </source>
</evidence>